<dbReference type="Proteomes" id="UP000818029">
    <property type="component" value="Chromosome D06"/>
</dbReference>
<dbReference type="GeneID" id="107899857"/>
<proteinExistence type="predicted"/>
<reference evidence="2" key="2">
    <citation type="submission" date="2025-08" db="UniProtKB">
        <authorList>
            <consortium name="RefSeq"/>
        </authorList>
    </citation>
    <scope>IDENTIFICATION</scope>
</reference>
<dbReference type="AlphaFoldDB" id="A0A1U8IXI4"/>
<dbReference type="RefSeq" id="XP_016681088.1">
    <property type="nucleotide sequence ID" value="XM_016825599.1"/>
</dbReference>
<gene>
    <name evidence="2" type="primary">LOC107899857</name>
</gene>
<name>A0A1U8IXI4_GOSHI</name>
<evidence type="ECO:0000313" key="2">
    <source>
        <dbReference type="RefSeq" id="XP_016681088.1"/>
    </source>
</evidence>
<dbReference type="SMR" id="A0A1U8IXI4"/>
<sequence>MNYEAFGKIRLLDITEPEEIRRNAYENATIYKEKTKRWHDRITLQRQFIVGQQVLLVNSRLKLHPGKLHSHWFEPFEVLEVFPHDAVTIRGLHNGHQFKVNGQRLKRYFGNIDQK</sequence>
<dbReference type="KEGG" id="ghi:107899857"/>
<accession>A0A1U8IXI4</accession>
<keyword evidence="1" id="KW-1185">Reference proteome</keyword>
<dbReference type="PaxDb" id="3635-A0A1U8IXI4"/>
<organism evidence="1 2">
    <name type="scientific">Gossypium hirsutum</name>
    <name type="common">Upland cotton</name>
    <name type="synonym">Gossypium mexicanum</name>
    <dbReference type="NCBI Taxonomy" id="3635"/>
    <lineage>
        <taxon>Eukaryota</taxon>
        <taxon>Viridiplantae</taxon>
        <taxon>Streptophyta</taxon>
        <taxon>Embryophyta</taxon>
        <taxon>Tracheophyta</taxon>
        <taxon>Spermatophyta</taxon>
        <taxon>Magnoliopsida</taxon>
        <taxon>eudicotyledons</taxon>
        <taxon>Gunneridae</taxon>
        <taxon>Pentapetalae</taxon>
        <taxon>rosids</taxon>
        <taxon>malvids</taxon>
        <taxon>Malvales</taxon>
        <taxon>Malvaceae</taxon>
        <taxon>Malvoideae</taxon>
        <taxon>Gossypium</taxon>
    </lineage>
</organism>
<reference evidence="1" key="1">
    <citation type="journal article" date="2020" name="Nat. Genet.">
        <title>Genomic diversifications of five Gossypium allopolyploid species and their impact on cotton improvement.</title>
        <authorList>
            <person name="Chen Z.J."/>
            <person name="Sreedasyam A."/>
            <person name="Ando A."/>
            <person name="Song Q."/>
            <person name="De Santiago L.M."/>
            <person name="Hulse-Kemp A.M."/>
            <person name="Ding M."/>
            <person name="Ye W."/>
            <person name="Kirkbride R.C."/>
            <person name="Jenkins J."/>
            <person name="Plott C."/>
            <person name="Lovell J."/>
            <person name="Lin Y.M."/>
            <person name="Vaughn R."/>
            <person name="Liu B."/>
            <person name="Simpson S."/>
            <person name="Scheffler B.E."/>
            <person name="Wen L."/>
            <person name="Saski C.A."/>
            <person name="Grover C.E."/>
            <person name="Hu G."/>
            <person name="Conover J.L."/>
            <person name="Carlson J.W."/>
            <person name="Shu S."/>
            <person name="Boston L.B."/>
            <person name="Williams M."/>
            <person name="Peterson D.G."/>
            <person name="McGee K."/>
            <person name="Jones D.C."/>
            <person name="Wendel J.F."/>
            <person name="Stelly D.M."/>
            <person name="Grimwood J."/>
            <person name="Schmutz J."/>
        </authorList>
    </citation>
    <scope>NUCLEOTIDE SEQUENCE [LARGE SCALE GENOMIC DNA]</scope>
    <source>
        <strain evidence="1">cv. TM-1</strain>
    </source>
</reference>
<evidence type="ECO:0000313" key="1">
    <source>
        <dbReference type="Proteomes" id="UP000818029"/>
    </source>
</evidence>
<protein>
    <submittedName>
        <fullName evidence="2">Uncharacterized protein</fullName>
    </submittedName>
</protein>